<dbReference type="AlphaFoldDB" id="A0A8S1HEC4"/>
<evidence type="ECO:0000313" key="1">
    <source>
        <dbReference type="EMBL" id="CAD6193442.1"/>
    </source>
</evidence>
<gene>
    <name evidence="1" type="ORF">CAUJ_LOCUS9361</name>
</gene>
<name>A0A8S1HEC4_9PELO</name>
<dbReference type="Proteomes" id="UP000835052">
    <property type="component" value="Unassembled WGS sequence"/>
</dbReference>
<dbReference type="EMBL" id="CAJGYM010000035">
    <property type="protein sequence ID" value="CAD6193442.1"/>
    <property type="molecule type" value="Genomic_DNA"/>
</dbReference>
<organism evidence="1 2">
    <name type="scientific">Caenorhabditis auriculariae</name>
    <dbReference type="NCBI Taxonomy" id="2777116"/>
    <lineage>
        <taxon>Eukaryota</taxon>
        <taxon>Metazoa</taxon>
        <taxon>Ecdysozoa</taxon>
        <taxon>Nematoda</taxon>
        <taxon>Chromadorea</taxon>
        <taxon>Rhabditida</taxon>
        <taxon>Rhabditina</taxon>
        <taxon>Rhabditomorpha</taxon>
        <taxon>Rhabditoidea</taxon>
        <taxon>Rhabditidae</taxon>
        <taxon>Peloderinae</taxon>
        <taxon>Caenorhabditis</taxon>
    </lineage>
</organism>
<keyword evidence="2" id="KW-1185">Reference proteome</keyword>
<reference evidence="1" key="1">
    <citation type="submission" date="2020-10" db="EMBL/GenBank/DDBJ databases">
        <authorList>
            <person name="Kikuchi T."/>
        </authorList>
    </citation>
    <scope>NUCLEOTIDE SEQUENCE</scope>
    <source>
        <strain evidence="1">NKZ352</strain>
    </source>
</reference>
<accession>A0A8S1HEC4</accession>
<sequence>MRSLSACLSAFCRSRKEKTSIDETLRAGGGKEETREHQIRKRGVRINLLLTLVQKRATAIHHWKADRRYLSRLRPGNSEVVERRLRHIDATRPFVGGDDFGRSHATCTARRRSPFFLNAKRLLC</sequence>
<proteinExistence type="predicted"/>
<protein>
    <submittedName>
        <fullName evidence="1">Uncharacterized protein</fullName>
    </submittedName>
</protein>
<evidence type="ECO:0000313" key="2">
    <source>
        <dbReference type="Proteomes" id="UP000835052"/>
    </source>
</evidence>
<comment type="caution">
    <text evidence="1">The sequence shown here is derived from an EMBL/GenBank/DDBJ whole genome shotgun (WGS) entry which is preliminary data.</text>
</comment>